<name>A0A8T0ULX2_PANVG</name>
<dbReference type="SUPFAM" id="SSF52058">
    <property type="entry name" value="L domain-like"/>
    <property type="match status" value="1"/>
</dbReference>
<comment type="caution">
    <text evidence="1">The sequence shown here is derived from an EMBL/GenBank/DDBJ whole genome shotgun (WGS) entry which is preliminary data.</text>
</comment>
<evidence type="ECO:0000313" key="1">
    <source>
        <dbReference type="EMBL" id="KAG2621874.1"/>
    </source>
</evidence>
<organism evidence="1 2">
    <name type="scientific">Panicum virgatum</name>
    <name type="common">Blackwell switchgrass</name>
    <dbReference type="NCBI Taxonomy" id="38727"/>
    <lineage>
        <taxon>Eukaryota</taxon>
        <taxon>Viridiplantae</taxon>
        <taxon>Streptophyta</taxon>
        <taxon>Embryophyta</taxon>
        <taxon>Tracheophyta</taxon>
        <taxon>Spermatophyta</taxon>
        <taxon>Magnoliopsida</taxon>
        <taxon>Liliopsida</taxon>
        <taxon>Poales</taxon>
        <taxon>Poaceae</taxon>
        <taxon>PACMAD clade</taxon>
        <taxon>Panicoideae</taxon>
        <taxon>Panicodae</taxon>
        <taxon>Paniceae</taxon>
        <taxon>Panicinae</taxon>
        <taxon>Panicum</taxon>
        <taxon>Panicum sect. Hiantes</taxon>
    </lineage>
</organism>
<dbReference type="Proteomes" id="UP000823388">
    <property type="component" value="Chromosome 3N"/>
</dbReference>
<dbReference type="Gene3D" id="3.80.10.10">
    <property type="entry name" value="Ribonuclease Inhibitor"/>
    <property type="match status" value="1"/>
</dbReference>
<keyword evidence="2" id="KW-1185">Reference proteome</keyword>
<dbReference type="EMBL" id="CM029042">
    <property type="protein sequence ID" value="KAG2621874.1"/>
    <property type="molecule type" value="Genomic_DNA"/>
</dbReference>
<dbReference type="AlphaFoldDB" id="A0A8T0ULX2"/>
<accession>A0A8T0ULX2</accession>
<reference evidence="1" key="1">
    <citation type="submission" date="2020-05" db="EMBL/GenBank/DDBJ databases">
        <title>WGS assembly of Panicum virgatum.</title>
        <authorList>
            <person name="Lovell J.T."/>
            <person name="Jenkins J."/>
            <person name="Shu S."/>
            <person name="Juenger T.E."/>
            <person name="Schmutz J."/>
        </authorList>
    </citation>
    <scope>NUCLEOTIDE SEQUENCE</scope>
    <source>
        <strain evidence="1">AP13</strain>
    </source>
</reference>
<gene>
    <name evidence="1" type="ORF">PVAP13_3NG302809</name>
</gene>
<dbReference type="InterPro" id="IPR032675">
    <property type="entry name" value="LRR_dom_sf"/>
</dbReference>
<sequence>MHGLAGPGGKLKTFPASCHLQSPRNYELLLPTRNHALGPMRLAVAVHVPHGRWLHDRGEDCSYAHQIFVGGAKLRSSCFLGTERRLLLLERVRCNKGTRVSGLNLDSLCQTEGWNLNLTIFSSFHELQQLDLFSNSAYLLDLFSNSAYLQNFDGLQGLTKLRYLNLRRNTLVEDNIWESLGKLASLEVINFEATSLSGALQNIAFRNLKNLRDLRLGFNYMNGTSQLPYLSFQALNIWIFQQICSKDIYIRKTSQQTLRTCENYI</sequence>
<protein>
    <submittedName>
        <fullName evidence="1">Uncharacterized protein</fullName>
    </submittedName>
</protein>
<proteinExistence type="predicted"/>
<evidence type="ECO:0000313" key="2">
    <source>
        <dbReference type="Proteomes" id="UP000823388"/>
    </source>
</evidence>